<dbReference type="AlphaFoldDB" id="A0A2H3B6H8"/>
<reference evidence="2" key="1">
    <citation type="journal article" date="2017" name="Nat. Ecol. Evol.">
        <title>Genome expansion and lineage-specific genetic innovations in the forest pathogenic fungi Armillaria.</title>
        <authorList>
            <person name="Sipos G."/>
            <person name="Prasanna A.N."/>
            <person name="Walter M.C."/>
            <person name="O'Connor E."/>
            <person name="Balint B."/>
            <person name="Krizsan K."/>
            <person name="Kiss B."/>
            <person name="Hess J."/>
            <person name="Varga T."/>
            <person name="Slot J."/>
            <person name="Riley R."/>
            <person name="Boka B."/>
            <person name="Rigling D."/>
            <person name="Barry K."/>
            <person name="Lee J."/>
            <person name="Mihaltcheva S."/>
            <person name="LaButti K."/>
            <person name="Lipzen A."/>
            <person name="Waldron R."/>
            <person name="Moloney N.M."/>
            <person name="Sperisen C."/>
            <person name="Kredics L."/>
            <person name="Vagvoelgyi C."/>
            <person name="Patrignani A."/>
            <person name="Fitzpatrick D."/>
            <person name="Nagy I."/>
            <person name="Doyle S."/>
            <person name="Anderson J.B."/>
            <person name="Grigoriev I.V."/>
            <person name="Gueldener U."/>
            <person name="Muensterkoetter M."/>
            <person name="Nagy L.G."/>
        </authorList>
    </citation>
    <scope>NUCLEOTIDE SEQUENCE [LARGE SCALE GENOMIC DNA]</scope>
    <source>
        <strain evidence="2">28-4</strain>
    </source>
</reference>
<keyword evidence="2" id="KW-1185">Reference proteome</keyword>
<dbReference type="EMBL" id="KZ293440">
    <property type="protein sequence ID" value="PBK66519.1"/>
    <property type="molecule type" value="Genomic_DNA"/>
</dbReference>
<name>A0A2H3B6H8_9AGAR</name>
<organism evidence="1 2">
    <name type="scientific">Armillaria solidipes</name>
    <dbReference type="NCBI Taxonomy" id="1076256"/>
    <lineage>
        <taxon>Eukaryota</taxon>
        <taxon>Fungi</taxon>
        <taxon>Dikarya</taxon>
        <taxon>Basidiomycota</taxon>
        <taxon>Agaricomycotina</taxon>
        <taxon>Agaricomycetes</taxon>
        <taxon>Agaricomycetidae</taxon>
        <taxon>Agaricales</taxon>
        <taxon>Marasmiineae</taxon>
        <taxon>Physalacriaceae</taxon>
        <taxon>Armillaria</taxon>
    </lineage>
</organism>
<accession>A0A2H3B6H8</accession>
<proteinExistence type="predicted"/>
<gene>
    <name evidence="1" type="ORF">ARMSODRAFT_977437</name>
</gene>
<protein>
    <submittedName>
        <fullName evidence="1">Uncharacterized protein</fullName>
    </submittedName>
</protein>
<evidence type="ECO:0000313" key="1">
    <source>
        <dbReference type="EMBL" id="PBK66519.1"/>
    </source>
</evidence>
<evidence type="ECO:0000313" key="2">
    <source>
        <dbReference type="Proteomes" id="UP000218334"/>
    </source>
</evidence>
<sequence>MSSVRITLRTTANCIEHFKWYADVMKTHYLDANWESCTNTARTCTYWCLHGTGRSVVKQTYGMTLDRNLTQYPSSSLWTEKMRAGTSTFKGFTTTDSDAWKSRLDSLLLASLRTEEVFILGGCLLSPFTSTSRLWRTILVSTIFDTDNGDEHEKRDFDSDGGDKEVEKLQSSFKAVLANI</sequence>
<dbReference type="Proteomes" id="UP000218334">
    <property type="component" value="Unassembled WGS sequence"/>
</dbReference>